<dbReference type="PRINTS" id="PR00449">
    <property type="entry name" value="RASTRNSFRMNG"/>
</dbReference>
<comment type="similarity">
    <text evidence="1">Belongs to the small GTPase superfamily. Rho family.</text>
</comment>
<dbReference type="InterPro" id="IPR005225">
    <property type="entry name" value="Small_GTP-bd"/>
</dbReference>
<evidence type="ECO:0000256" key="4">
    <source>
        <dbReference type="ARBA" id="ARBA00023134"/>
    </source>
</evidence>
<dbReference type="InterPro" id="IPR003578">
    <property type="entry name" value="Small_GTPase_Rho"/>
</dbReference>
<organism evidence="5 6">
    <name type="scientific">Mycena pura</name>
    <dbReference type="NCBI Taxonomy" id="153505"/>
    <lineage>
        <taxon>Eukaryota</taxon>
        <taxon>Fungi</taxon>
        <taxon>Dikarya</taxon>
        <taxon>Basidiomycota</taxon>
        <taxon>Agaricomycotina</taxon>
        <taxon>Agaricomycetes</taxon>
        <taxon>Agaricomycetidae</taxon>
        <taxon>Agaricales</taxon>
        <taxon>Marasmiineae</taxon>
        <taxon>Mycenaceae</taxon>
        <taxon>Mycena</taxon>
    </lineage>
</organism>
<dbReference type="SMART" id="SM00175">
    <property type="entry name" value="RAB"/>
    <property type="match status" value="1"/>
</dbReference>
<dbReference type="GO" id="GO:0007264">
    <property type="term" value="P:small GTPase-mediated signal transduction"/>
    <property type="evidence" value="ECO:0007669"/>
    <property type="project" value="InterPro"/>
</dbReference>
<dbReference type="FunFam" id="3.40.50.300:FF:001179">
    <property type="entry name" value="Rho family GTPase"/>
    <property type="match status" value="1"/>
</dbReference>
<comment type="caution">
    <text evidence="5">The sequence shown here is derived from an EMBL/GenBank/DDBJ whole genome shotgun (WGS) entry which is preliminary data.</text>
</comment>
<evidence type="ECO:0000313" key="6">
    <source>
        <dbReference type="Proteomes" id="UP001219525"/>
    </source>
</evidence>
<protein>
    <submittedName>
        <fullName evidence="5">P-loop containing nucleoside triphosphate hydrolase protein</fullName>
    </submittedName>
</protein>
<dbReference type="Gene3D" id="3.40.50.300">
    <property type="entry name" value="P-loop containing nucleotide triphosphate hydrolases"/>
    <property type="match status" value="1"/>
</dbReference>
<dbReference type="SMART" id="SM00173">
    <property type="entry name" value="RAS"/>
    <property type="match status" value="1"/>
</dbReference>
<dbReference type="GO" id="GO:0003924">
    <property type="term" value="F:GTPase activity"/>
    <property type="evidence" value="ECO:0007669"/>
    <property type="project" value="InterPro"/>
</dbReference>
<evidence type="ECO:0000256" key="2">
    <source>
        <dbReference type="ARBA" id="ARBA00022481"/>
    </source>
</evidence>
<dbReference type="SUPFAM" id="SSF52540">
    <property type="entry name" value="P-loop containing nucleoside triphosphate hydrolases"/>
    <property type="match status" value="1"/>
</dbReference>
<dbReference type="InterPro" id="IPR027417">
    <property type="entry name" value="P-loop_NTPase"/>
</dbReference>
<sequence length="191" mass="21492">MNTVKAILLGDGAVGKTSLLLTYTTNQFPVFIPNFFDNYTVTVAVGGKSYTLGLFDTGGREDYDRLRPLSYPQTDVFIICFRVTTPASFENVREKWCPEVNHYCPEVPYILVATQIDTRDDLEVTDRLASQKQRPITTAQGERLALEMGAIKYVECSALIQLGVKDVFDEAVMAALERPVVRREKRRCVVV</sequence>
<dbReference type="NCBIfam" id="TIGR00231">
    <property type="entry name" value="small_GTP"/>
    <property type="match status" value="1"/>
</dbReference>
<gene>
    <name evidence="5" type="ORF">GGX14DRAFT_535713</name>
</gene>
<accession>A0AAD6YBX7</accession>
<keyword evidence="5" id="KW-0378">Hydrolase</keyword>
<dbReference type="EMBL" id="JARJCW010000046">
    <property type="protein sequence ID" value="KAJ7204728.1"/>
    <property type="molecule type" value="Genomic_DNA"/>
</dbReference>
<reference evidence="5" key="1">
    <citation type="submission" date="2023-03" db="EMBL/GenBank/DDBJ databases">
        <title>Massive genome expansion in bonnet fungi (Mycena s.s.) driven by repeated elements and novel gene families across ecological guilds.</title>
        <authorList>
            <consortium name="Lawrence Berkeley National Laboratory"/>
            <person name="Harder C.B."/>
            <person name="Miyauchi S."/>
            <person name="Viragh M."/>
            <person name="Kuo A."/>
            <person name="Thoen E."/>
            <person name="Andreopoulos B."/>
            <person name="Lu D."/>
            <person name="Skrede I."/>
            <person name="Drula E."/>
            <person name="Henrissat B."/>
            <person name="Morin E."/>
            <person name="Kohler A."/>
            <person name="Barry K."/>
            <person name="LaButti K."/>
            <person name="Morin E."/>
            <person name="Salamov A."/>
            <person name="Lipzen A."/>
            <person name="Mereny Z."/>
            <person name="Hegedus B."/>
            <person name="Baldrian P."/>
            <person name="Stursova M."/>
            <person name="Weitz H."/>
            <person name="Taylor A."/>
            <person name="Grigoriev I.V."/>
            <person name="Nagy L.G."/>
            <person name="Martin F."/>
            <person name="Kauserud H."/>
        </authorList>
    </citation>
    <scope>NUCLEOTIDE SEQUENCE</scope>
    <source>
        <strain evidence="5">9144</strain>
    </source>
</reference>
<dbReference type="Proteomes" id="UP001219525">
    <property type="component" value="Unassembled WGS sequence"/>
</dbReference>
<dbReference type="PROSITE" id="PS51420">
    <property type="entry name" value="RHO"/>
    <property type="match status" value="1"/>
</dbReference>
<dbReference type="PROSITE" id="PS51421">
    <property type="entry name" value="RAS"/>
    <property type="match status" value="1"/>
</dbReference>
<dbReference type="PANTHER" id="PTHR24072">
    <property type="entry name" value="RHO FAMILY GTPASE"/>
    <property type="match status" value="1"/>
</dbReference>
<dbReference type="Pfam" id="PF00071">
    <property type="entry name" value="Ras"/>
    <property type="match status" value="1"/>
</dbReference>
<evidence type="ECO:0000256" key="3">
    <source>
        <dbReference type="ARBA" id="ARBA00022741"/>
    </source>
</evidence>
<dbReference type="InterPro" id="IPR001806">
    <property type="entry name" value="Small_GTPase"/>
</dbReference>
<dbReference type="AlphaFoldDB" id="A0AAD6YBX7"/>
<keyword evidence="4" id="KW-0342">GTP-binding</keyword>
<name>A0AAD6YBX7_9AGAR</name>
<dbReference type="GO" id="GO:0005525">
    <property type="term" value="F:GTP binding"/>
    <property type="evidence" value="ECO:0007669"/>
    <property type="project" value="UniProtKB-KW"/>
</dbReference>
<keyword evidence="2" id="KW-0488">Methylation</keyword>
<keyword evidence="6" id="KW-1185">Reference proteome</keyword>
<dbReference type="SMART" id="SM00174">
    <property type="entry name" value="RHO"/>
    <property type="match status" value="1"/>
</dbReference>
<keyword evidence="3" id="KW-0547">Nucleotide-binding</keyword>
<dbReference type="PROSITE" id="PS51419">
    <property type="entry name" value="RAB"/>
    <property type="match status" value="1"/>
</dbReference>
<evidence type="ECO:0000313" key="5">
    <source>
        <dbReference type="EMBL" id="KAJ7204728.1"/>
    </source>
</evidence>
<proteinExistence type="inferred from homology"/>
<evidence type="ECO:0000256" key="1">
    <source>
        <dbReference type="ARBA" id="ARBA00010142"/>
    </source>
</evidence>